<organism evidence="1 2">
    <name type="scientific">Clonorchis sinensis</name>
    <name type="common">Chinese liver fluke</name>
    <dbReference type="NCBI Taxonomy" id="79923"/>
    <lineage>
        <taxon>Eukaryota</taxon>
        <taxon>Metazoa</taxon>
        <taxon>Spiralia</taxon>
        <taxon>Lophotrochozoa</taxon>
        <taxon>Platyhelminthes</taxon>
        <taxon>Trematoda</taxon>
        <taxon>Digenea</taxon>
        <taxon>Opisthorchiida</taxon>
        <taxon>Opisthorchiata</taxon>
        <taxon>Opisthorchiidae</taxon>
        <taxon>Clonorchis</taxon>
    </lineage>
</organism>
<protein>
    <submittedName>
        <fullName evidence="1">Intraflagellar transport protein 43 homolog</fullName>
    </submittedName>
</protein>
<dbReference type="EMBL" id="DF142829">
    <property type="protein sequence ID" value="GAA47187.1"/>
    <property type="molecule type" value="Genomic_DNA"/>
</dbReference>
<dbReference type="Pfam" id="PF15305">
    <property type="entry name" value="IFT43"/>
    <property type="match status" value="1"/>
</dbReference>
<keyword evidence="1" id="KW-0282">Flagellum</keyword>
<dbReference type="AlphaFoldDB" id="G7Y2K0"/>
<evidence type="ECO:0000313" key="2">
    <source>
        <dbReference type="Proteomes" id="UP000008909"/>
    </source>
</evidence>
<evidence type="ECO:0000313" key="1">
    <source>
        <dbReference type="EMBL" id="GAA47187.1"/>
    </source>
</evidence>
<name>G7Y2K0_CLOSI</name>
<dbReference type="GO" id="GO:0030991">
    <property type="term" value="C:intraciliary transport particle A"/>
    <property type="evidence" value="ECO:0007669"/>
    <property type="project" value="InterPro"/>
</dbReference>
<keyword evidence="1" id="KW-0966">Cell projection</keyword>
<gene>
    <name evidence="1" type="ORF">CLF_100059</name>
</gene>
<reference evidence="1" key="1">
    <citation type="journal article" date="2011" name="Genome Biol.">
        <title>The draft genome of the carcinogenic human liver fluke Clonorchis sinensis.</title>
        <authorList>
            <person name="Wang X."/>
            <person name="Chen W."/>
            <person name="Huang Y."/>
            <person name="Sun J."/>
            <person name="Men J."/>
            <person name="Liu H."/>
            <person name="Luo F."/>
            <person name="Guo L."/>
            <person name="Lv X."/>
            <person name="Deng C."/>
            <person name="Zhou C."/>
            <person name="Fan Y."/>
            <person name="Li X."/>
            <person name="Huang L."/>
            <person name="Hu Y."/>
            <person name="Liang C."/>
            <person name="Hu X."/>
            <person name="Xu J."/>
            <person name="Yu X."/>
        </authorList>
    </citation>
    <scope>NUCLEOTIDE SEQUENCE [LARGE SCALE GENOMIC DNA]</scope>
    <source>
        <strain evidence="1">Henan</strain>
    </source>
</reference>
<sequence length="67" mass="7602">MNRLISYQELNADLRQGVAFQLLDNEINLKLLTSFLSPESAVQEVKFLYSQSILCSHRRTKSGTGID</sequence>
<dbReference type="Proteomes" id="UP000008909">
    <property type="component" value="Unassembled WGS sequence"/>
</dbReference>
<keyword evidence="2" id="KW-1185">Reference proteome</keyword>
<keyword evidence="1" id="KW-0969">Cilium</keyword>
<proteinExistence type="predicted"/>
<dbReference type="InterPro" id="IPR029302">
    <property type="entry name" value="IFT43"/>
</dbReference>
<reference key="2">
    <citation type="submission" date="2011-10" db="EMBL/GenBank/DDBJ databases">
        <title>The genome and transcriptome sequence of Clonorchis sinensis provide insights into the carcinogenic liver fluke.</title>
        <authorList>
            <person name="Wang X."/>
            <person name="Huang Y."/>
            <person name="Chen W."/>
            <person name="Liu H."/>
            <person name="Guo L."/>
            <person name="Chen Y."/>
            <person name="Luo F."/>
            <person name="Zhou W."/>
            <person name="Sun J."/>
            <person name="Mao Q."/>
            <person name="Liang P."/>
            <person name="Zhou C."/>
            <person name="Tian Y."/>
            <person name="Men J."/>
            <person name="Lv X."/>
            <person name="Huang L."/>
            <person name="Zhou J."/>
            <person name="Hu Y."/>
            <person name="Li R."/>
            <person name="Zhang F."/>
            <person name="Lei H."/>
            <person name="Li X."/>
            <person name="Hu X."/>
            <person name="Liang C."/>
            <person name="Xu J."/>
            <person name="Wu Z."/>
            <person name="Yu X."/>
        </authorList>
    </citation>
    <scope>NUCLEOTIDE SEQUENCE</scope>
    <source>
        <strain>Henan</strain>
    </source>
</reference>
<accession>G7Y2K0</accession>